<evidence type="ECO:0000256" key="7">
    <source>
        <dbReference type="ARBA" id="ARBA00023163"/>
    </source>
</evidence>
<keyword evidence="7 8" id="KW-0804">Transcription</keyword>
<gene>
    <name evidence="8" type="primary">nrdR</name>
    <name evidence="10" type="ORF">PYTT_0022</name>
</gene>
<evidence type="ECO:0000256" key="1">
    <source>
        <dbReference type="ARBA" id="ARBA00022491"/>
    </source>
</evidence>
<dbReference type="NCBIfam" id="TIGR00244">
    <property type="entry name" value="transcriptional regulator NrdR"/>
    <property type="match status" value="1"/>
</dbReference>
<evidence type="ECO:0000256" key="2">
    <source>
        <dbReference type="ARBA" id="ARBA00022741"/>
    </source>
</evidence>
<dbReference type="EMBL" id="LT629973">
    <property type="protein sequence ID" value="SEH69279.1"/>
    <property type="molecule type" value="Genomic_DNA"/>
</dbReference>
<sequence>MRCVQCGYYEDKVIDSRMSKEGTSIRRRRECLRCGYRYTTYEHIERTELRVVKRDHLREALNREKILRGMIKACEKRPVSMDQLDNAADEIIAELHRDHQREIPSSIIGKKVIEKLYGIDPVAYIRYVSVYRQFQNVEEFIELIRKMEHHTLNDPLQRKLPID</sequence>
<dbReference type="InterPro" id="IPR055173">
    <property type="entry name" value="NrdR-like_N"/>
</dbReference>
<dbReference type="Pfam" id="PF03477">
    <property type="entry name" value="ATP-cone"/>
    <property type="match status" value="1"/>
</dbReference>
<dbReference type="InterPro" id="IPR003796">
    <property type="entry name" value="RNR_NrdR-like"/>
</dbReference>
<evidence type="ECO:0000256" key="6">
    <source>
        <dbReference type="ARBA" id="ARBA00023125"/>
    </source>
</evidence>
<keyword evidence="2 8" id="KW-0547">Nucleotide-binding</keyword>
<dbReference type="Proteomes" id="UP000176204">
    <property type="component" value="Chromosome I"/>
</dbReference>
<feature type="domain" description="ATP-cone" evidence="9">
    <location>
        <begin position="49"/>
        <end position="139"/>
    </location>
</feature>
<dbReference type="PANTHER" id="PTHR30455:SF2">
    <property type="entry name" value="TRANSCRIPTIONAL REPRESSOR NRDR"/>
    <property type="match status" value="1"/>
</dbReference>
<keyword evidence="11" id="KW-1185">Reference proteome</keyword>
<dbReference type="PROSITE" id="PS51161">
    <property type="entry name" value="ATP_CONE"/>
    <property type="match status" value="1"/>
</dbReference>
<keyword evidence="8" id="KW-0862">Zinc</keyword>
<dbReference type="HAMAP" id="MF_00440">
    <property type="entry name" value="NrdR"/>
    <property type="match status" value="1"/>
</dbReference>
<proteinExistence type="inferred from homology"/>
<dbReference type="PANTHER" id="PTHR30455">
    <property type="entry name" value="TRANSCRIPTIONAL REPRESSOR NRDR"/>
    <property type="match status" value="1"/>
</dbReference>
<keyword evidence="6 8" id="KW-0238">DNA-binding</keyword>
<reference evidence="11" key="1">
    <citation type="submission" date="2016-09" db="EMBL/GenBank/DDBJ databases">
        <authorList>
            <person name="Koehorst J."/>
        </authorList>
    </citation>
    <scope>NUCLEOTIDE SEQUENCE [LARGE SCALE GENOMIC DNA]</scope>
</reference>
<dbReference type="AlphaFoldDB" id="A0A1C7PE37"/>
<name>A0A1C7PE37_9BACT</name>
<keyword evidence="3 8" id="KW-0863">Zinc-finger</keyword>
<evidence type="ECO:0000313" key="10">
    <source>
        <dbReference type="EMBL" id="SEH69279.1"/>
    </source>
</evidence>
<feature type="zinc finger region" evidence="8">
    <location>
        <begin position="3"/>
        <end position="34"/>
    </location>
</feature>
<keyword evidence="8" id="KW-0479">Metal-binding</keyword>
<accession>A0A1C7PE37</accession>
<keyword evidence="5 8" id="KW-0805">Transcription regulation</keyword>
<organism evidence="10 11">
    <name type="scientific">Akkermansia glycaniphila</name>
    <dbReference type="NCBI Taxonomy" id="1679444"/>
    <lineage>
        <taxon>Bacteria</taxon>
        <taxon>Pseudomonadati</taxon>
        <taxon>Verrucomicrobiota</taxon>
        <taxon>Verrucomicrobiia</taxon>
        <taxon>Verrucomicrobiales</taxon>
        <taxon>Akkermansiaceae</taxon>
        <taxon>Akkermansia</taxon>
    </lineage>
</organism>
<dbReference type="InterPro" id="IPR005144">
    <property type="entry name" value="ATP-cone_dom"/>
</dbReference>
<evidence type="ECO:0000256" key="5">
    <source>
        <dbReference type="ARBA" id="ARBA00023015"/>
    </source>
</evidence>
<evidence type="ECO:0000256" key="4">
    <source>
        <dbReference type="ARBA" id="ARBA00022840"/>
    </source>
</evidence>
<keyword evidence="1 8" id="KW-0678">Repressor</keyword>
<keyword evidence="4 8" id="KW-0067">ATP-binding</keyword>
<dbReference type="GO" id="GO:0003677">
    <property type="term" value="F:DNA binding"/>
    <property type="evidence" value="ECO:0007669"/>
    <property type="project" value="UniProtKB-KW"/>
</dbReference>
<dbReference type="PATRIC" id="fig|1679444.3.peg.1658"/>
<dbReference type="STRING" id="1679444.PYTT_0022"/>
<dbReference type="GO" id="GO:0008270">
    <property type="term" value="F:zinc ion binding"/>
    <property type="evidence" value="ECO:0007669"/>
    <property type="project" value="UniProtKB-UniRule"/>
</dbReference>
<dbReference type="Pfam" id="PF22811">
    <property type="entry name" value="Zn_ribbon_NrdR"/>
    <property type="match status" value="1"/>
</dbReference>
<dbReference type="OrthoDB" id="9807461at2"/>
<comment type="cofactor">
    <cofactor evidence="8">
        <name>Zn(2+)</name>
        <dbReference type="ChEBI" id="CHEBI:29105"/>
    </cofactor>
    <text evidence="8">Binds 1 zinc ion.</text>
</comment>
<protein>
    <recommendedName>
        <fullName evidence="8">Transcriptional repressor NrdR</fullName>
    </recommendedName>
</protein>
<comment type="similarity">
    <text evidence="8">Belongs to the NrdR family.</text>
</comment>
<comment type="function">
    <text evidence="8">Negatively regulates transcription of bacterial ribonucleotide reductase nrd genes and operons by binding to NrdR-boxes.</text>
</comment>
<dbReference type="KEGG" id="agl:PYTT_0022"/>
<evidence type="ECO:0000256" key="8">
    <source>
        <dbReference type="HAMAP-Rule" id="MF_00440"/>
    </source>
</evidence>
<dbReference type="GO" id="GO:0045892">
    <property type="term" value="P:negative regulation of DNA-templated transcription"/>
    <property type="evidence" value="ECO:0007669"/>
    <property type="project" value="UniProtKB-UniRule"/>
</dbReference>
<evidence type="ECO:0000256" key="3">
    <source>
        <dbReference type="ARBA" id="ARBA00022771"/>
    </source>
</evidence>
<dbReference type="GO" id="GO:0005524">
    <property type="term" value="F:ATP binding"/>
    <property type="evidence" value="ECO:0007669"/>
    <property type="project" value="UniProtKB-UniRule"/>
</dbReference>
<evidence type="ECO:0000259" key="9">
    <source>
        <dbReference type="PROSITE" id="PS51161"/>
    </source>
</evidence>
<evidence type="ECO:0000313" key="11">
    <source>
        <dbReference type="Proteomes" id="UP000176204"/>
    </source>
</evidence>
<dbReference type="RefSeq" id="WP_067772947.1">
    <property type="nucleotide sequence ID" value="NZ_JACVVN010000013.1"/>
</dbReference>